<dbReference type="PANTHER" id="PTHR42849">
    <property type="entry name" value="N-ACETYLNEURAMINATE LYASE"/>
    <property type="match status" value="1"/>
</dbReference>
<evidence type="ECO:0000313" key="7">
    <source>
        <dbReference type="Proteomes" id="UP000027821"/>
    </source>
</evidence>
<reference evidence="6 7" key="1">
    <citation type="submission" date="2014-04" db="EMBL/GenBank/DDBJ databases">
        <title>Characterization and application of a salt tolerant electro-active bacterium.</title>
        <authorList>
            <person name="Yang L."/>
            <person name="Wei S."/>
            <person name="Tay Q.X.M."/>
        </authorList>
    </citation>
    <scope>NUCLEOTIDE SEQUENCE [LARGE SCALE GENOMIC DNA]</scope>
    <source>
        <strain evidence="6 7">LY1</strain>
    </source>
</reference>
<dbReference type="eggNOG" id="COG0329">
    <property type="taxonomic scope" value="Bacteria"/>
</dbReference>
<dbReference type="PROSITE" id="PS00666">
    <property type="entry name" value="DHDPS_2"/>
    <property type="match status" value="1"/>
</dbReference>
<evidence type="ECO:0000256" key="4">
    <source>
        <dbReference type="PIRSR" id="PIRSR001365-1"/>
    </source>
</evidence>
<dbReference type="SUPFAM" id="SSF51569">
    <property type="entry name" value="Aldolase"/>
    <property type="match status" value="1"/>
</dbReference>
<name>A0A074L326_9BACT</name>
<comment type="similarity">
    <text evidence="3">Belongs to the DapA family.</text>
</comment>
<dbReference type="GO" id="GO:0005829">
    <property type="term" value="C:cytosol"/>
    <property type="evidence" value="ECO:0007669"/>
    <property type="project" value="TreeGrafter"/>
</dbReference>
<feature type="active site" description="Schiff-base intermediate with substrate" evidence="4">
    <location>
        <position position="169"/>
    </location>
</feature>
<dbReference type="GO" id="GO:0008747">
    <property type="term" value="F:N-acetylneuraminate lyase activity"/>
    <property type="evidence" value="ECO:0007669"/>
    <property type="project" value="TreeGrafter"/>
</dbReference>
<comment type="caution">
    <text evidence="6">The sequence shown here is derived from an EMBL/GenBank/DDBJ whole genome shotgun (WGS) entry which is preliminary data.</text>
</comment>
<keyword evidence="2" id="KW-0704">Schiff base</keyword>
<feature type="active site" description="Proton donor/acceptor" evidence="4">
    <location>
        <position position="141"/>
    </location>
</feature>
<dbReference type="CDD" id="cd00408">
    <property type="entry name" value="DHDPS-like"/>
    <property type="match status" value="1"/>
</dbReference>
<evidence type="ECO:0000313" key="6">
    <source>
        <dbReference type="EMBL" id="KEO74273.1"/>
    </source>
</evidence>
<dbReference type="SMART" id="SM01130">
    <property type="entry name" value="DHDPS"/>
    <property type="match status" value="1"/>
</dbReference>
<dbReference type="PRINTS" id="PR00146">
    <property type="entry name" value="DHPICSNTHASE"/>
</dbReference>
<dbReference type="PANTHER" id="PTHR42849:SF1">
    <property type="entry name" value="N-ACETYLNEURAMINATE LYASE"/>
    <property type="match status" value="1"/>
</dbReference>
<dbReference type="InterPro" id="IPR020625">
    <property type="entry name" value="Schiff_base-form_aldolases_AS"/>
</dbReference>
<dbReference type="Pfam" id="PF00701">
    <property type="entry name" value="DHDPS"/>
    <property type="match status" value="1"/>
</dbReference>
<dbReference type="Proteomes" id="UP000027821">
    <property type="component" value="Unassembled WGS sequence"/>
</dbReference>
<keyword evidence="1 3" id="KW-0456">Lyase</keyword>
<keyword evidence="7" id="KW-1185">Reference proteome</keyword>
<protein>
    <submittedName>
        <fullName evidence="6">Dihydrodipicolinate synthase</fullName>
    </submittedName>
</protein>
<dbReference type="AlphaFoldDB" id="A0A074L326"/>
<feature type="binding site" evidence="5">
    <location>
        <position position="53"/>
    </location>
    <ligand>
        <name>pyruvate</name>
        <dbReference type="ChEBI" id="CHEBI:15361"/>
    </ligand>
</feature>
<proteinExistence type="inferred from homology"/>
<feature type="binding site" evidence="5">
    <location>
        <position position="213"/>
    </location>
    <ligand>
        <name>pyruvate</name>
        <dbReference type="ChEBI" id="CHEBI:15361"/>
    </ligand>
</feature>
<dbReference type="EMBL" id="JMIH01000016">
    <property type="protein sequence ID" value="KEO74273.1"/>
    <property type="molecule type" value="Genomic_DNA"/>
</dbReference>
<organism evidence="6 7">
    <name type="scientific">Anditalea andensis</name>
    <dbReference type="NCBI Taxonomy" id="1048983"/>
    <lineage>
        <taxon>Bacteria</taxon>
        <taxon>Pseudomonadati</taxon>
        <taxon>Bacteroidota</taxon>
        <taxon>Cytophagia</taxon>
        <taxon>Cytophagales</taxon>
        <taxon>Cytophagaceae</taxon>
        <taxon>Anditalea</taxon>
    </lineage>
</organism>
<sequence>MNKTFLPKPLKGIITPMVTPLLDNNTLDIVGLERLINHVISGGVHGLFILGTTGESTSLPYALRDELVRRTCAMVDRKIPVLVGITDTAPSESLRLAEIAANEGADAVVAAPPYYFSMGQPELIEYYEYLADSINLPLYLYNMPSHTKIVIEPNTVHSLSKHRNIIGLKDSSANNVYLNSVINMMKDRPDFSLLVGPEELMAETVLLGGHGGVNGGANMFPSLYVQLYEAAFTGDLEKVKLLHSKVMTISSKLYKVGNFGSSYLKGLKAALSVLGICSDFIASPLSSFKIEEKEKIKKAIDDIQQIL</sequence>
<dbReference type="InterPro" id="IPR002220">
    <property type="entry name" value="DapA-like"/>
</dbReference>
<dbReference type="STRING" id="1048983.EL17_09065"/>
<gene>
    <name evidence="6" type="ORF">EL17_09065</name>
</gene>
<evidence type="ECO:0000256" key="2">
    <source>
        <dbReference type="ARBA" id="ARBA00023270"/>
    </source>
</evidence>
<dbReference type="Gene3D" id="3.20.20.70">
    <property type="entry name" value="Aldolase class I"/>
    <property type="match status" value="1"/>
</dbReference>
<evidence type="ECO:0000256" key="1">
    <source>
        <dbReference type="ARBA" id="ARBA00023239"/>
    </source>
</evidence>
<accession>A0A074L326</accession>
<evidence type="ECO:0000256" key="5">
    <source>
        <dbReference type="PIRSR" id="PIRSR001365-2"/>
    </source>
</evidence>
<dbReference type="InterPro" id="IPR013785">
    <property type="entry name" value="Aldolase_TIM"/>
</dbReference>
<dbReference type="GO" id="GO:0019262">
    <property type="term" value="P:N-acetylneuraminate catabolic process"/>
    <property type="evidence" value="ECO:0007669"/>
    <property type="project" value="TreeGrafter"/>
</dbReference>
<dbReference type="PIRSF" id="PIRSF001365">
    <property type="entry name" value="DHDPS"/>
    <property type="match status" value="1"/>
</dbReference>
<evidence type="ECO:0000256" key="3">
    <source>
        <dbReference type="PIRNR" id="PIRNR001365"/>
    </source>
</evidence>